<protein>
    <recommendedName>
        <fullName evidence="4">Ketoreductase (KR) domain-containing protein</fullName>
    </recommendedName>
</protein>
<dbReference type="AlphaFoldDB" id="A0A0B7NMM9"/>
<dbReference type="PANTHER" id="PTHR43157:SF68">
    <property type="entry name" value="RETINOL DEHYDROGENASE 13"/>
    <property type="match status" value="1"/>
</dbReference>
<dbReference type="OrthoDB" id="542013at2759"/>
<sequence length="307" mass="34590">MNNKNSDKKEAVFITGATLGLGRLTAKKLINLGHKVIISGRSEKKINDAYNFILADSPQNKGNLYSVVLDLIDLKSVKTAVEKVESLGFDIDVLVNNAGGTRTEFKQTNEGIEDTIFMNAVGPLYLTKLMIPLIEKSQHPNKRILFVGSSIHDPNSKGGGNNQATKISHDVDIETVFEDKEHWNSMKYYKLSKLASIWDAYLVKDKYPHLTTIVFCPGFVPTTDLIRNSSYMVRLTLKYAISKFNFTTSEDDSTDDYIYYITTSGTNLKSGGYYEKRQLSKPSDDALNRVKQQQFWDLAMRSIDQLT</sequence>
<dbReference type="STRING" id="35722.A0A0B7NMM9"/>
<reference evidence="2 3" key="1">
    <citation type="submission" date="2014-09" db="EMBL/GenBank/DDBJ databases">
        <authorList>
            <person name="Ellenberger Sabrina"/>
        </authorList>
    </citation>
    <scope>NUCLEOTIDE SEQUENCE [LARGE SCALE GENOMIC DNA]</scope>
    <source>
        <strain evidence="2 3">CBS 412.66</strain>
    </source>
</reference>
<gene>
    <name evidence="2" type="primary">PARPA_12963.1 scaffold 45652</name>
</gene>
<dbReference type="EMBL" id="LN733872">
    <property type="protein sequence ID" value="CEP18657.1"/>
    <property type="molecule type" value="Genomic_DNA"/>
</dbReference>
<dbReference type="PANTHER" id="PTHR43157">
    <property type="entry name" value="PHOSPHATIDYLINOSITOL-GLYCAN BIOSYNTHESIS CLASS F PROTEIN-RELATED"/>
    <property type="match status" value="1"/>
</dbReference>
<evidence type="ECO:0008006" key="4">
    <source>
        <dbReference type="Google" id="ProtNLM"/>
    </source>
</evidence>
<proteinExistence type="predicted"/>
<dbReference type="SUPFAM" id="SSF51735">
    <property type="entry name" value="NAD(P)-binding Rossmann-fold domains"/>
    <property type="match status" value="1"/>
</dbReference>
<evidence type="ECO:0000313" key="3">
    <source>
        <dbReference type="Proteomes" id="UP000054107"/>
    </source>
</evidence>
<dbReference type="InterPro" id="IPR002347">
    <property type="entry name" value="SDR_fam"/>
</dbReference>
<dbReference type="Gene3D" id="3.40.50.720">
    <property type="entry name" value="NAD(P)-binding Rossmann-like Domain"/>
    <property type="match status" value="1"/>
</dbReference>
<accession>A0A0B7NMM9</accession>
<dbReference type="InterPro" id="IPR036291">
    <property type="entry name" value="NAD(P)-bd_dom_sf"/>
</dbReference>
<dbReference type="Proteomes" id="UP000054107">
    <property type="component" value="Unassembled WGS sequence"/>
</dbReference>
<dbReference type="Pfam" id="PF00106">
    <property type="entry name" value="adh_short"/>
    <property type="match status" value="1"/>
</dbReference>
<organism evidence="2 3">
    <name type="scientific">Parasitella parasitica</name>
    <dbReference type="NCBI Taxonomy" id="35722"/>
    <lineage>
        <taxon>Eukaryota</taxon>
        <taxon>Fungi</taxon>
        <taxon>Fungi incertae sedis</taxon>
        <taxon>Mucoromycota</taxon>
        <taxon>Mucoromycotina</taxon>
        <taxon>Mucoromycetes</taxon>
        <taxon>Mucorales</taxon>
        <taxon>Mucorineae</taxon>
        <taxon>Mucoraceae</taxon>
        <taxon>Parasitella</taxon>
    </lineage>
</organism>
<keyword evidence="1" id="KW-0560">Oxidoreductase</keyword>
<dbReference type="PRINTS" id="PR00081">
    <property type="entry name" value="GDHRDH"/>
</dbReference>
<evidence type="ECO:0000256" key="1">
    <source>
        <dbReference type="ARBA" id="ARBA00023002"/>
    </source>
</evidence>
<dbReference type="GO" id="GO:0016491">
    <property type="term" value="F:oxidoreductase activity"/>
    <property type="evidence" value="ECO:0007669"/>
    <property type="project" value="UniProtKB-KW"/>
</dbReference>
<evidence type="ECO:0000313" key="2">
    <source>
        <dbReference type="EMBL" id="CEP18657.1"/>
    </source>
</evidence>
<keyword evidence="3" id="KW-1185">Reference proteome</keyword>
<name>A0A0B7NMM9_9FUNG</name>